<evidence type="ECO:0000313" key="2">
    <source>
        <dbReference type="Proteomes" id="UP000247772"/>
    </source>
</evidence>
<sequence>MSQLQDNPEIDVSASRKSTQIYFEDVSVGDEPPRLEKAPLTTMHLMRWSAAMENWHRIHYDEKFSIEHDKLPGLLVNGSFKQNFIVQALKDWAGLDGWVWKVSFQFRKMDVAGTSLWVWTRVIGKHELKDFGVIELELGIVNEEDRESTPGTALVALPYRGKRVPYPFVPPVDFVGVAQ</sequence>
<dbReference type="Proteomes" id="UP000247772">
    <property type="component" value="Unassembled WGS sequence"/>
</dbReference>
<name>A0A2V4TNU4_9BURK</name>
<reference evidence="1 2" key="1">
    <citation type="submission" date="2018-06" db="EMBL/GenBank/DDBJ databases">
        <title>Genomic Encyclopedia of Type Strains, Phase IV (KMG-V): Genome sequencing to study the core and pangenomes of soil and plant-associated prokaryotes.</title>
        <authorList>
            <person name="Whitman W."/>
        </authorList>
    </citation>
    <scope>NUCLEOTIDE SEQUENCE [LARGE SCALE GENOMIC DNA]</scope>
    <source>
        <strain evidence="1 2">SRCL-318</strain>
    </source>
</reference>
<dbReference type="SUPFAM" id="SSF54637">
    <property type="entry name" value="Thioesterase/thiol ester dehydrase-isomerase"/>
    <property type="match status" value="1"/>
</dbReference>
<gene>
    <name evidence="1" type="ORF">C7410_10458</name>
</gene>
<organism evidence="1 2">
    <name type="scientific">Paraburkholderia silvatlantica</name>
    <dbReference type="NCBI Taxonomy" id="321895"/>
    <lineage>
        <taxon>Bacteria</taxon>
        <taxon>Pseudomonadati</taxon>
        <taxon>Pseudomonadota</taxon>
        <taxon>Betaproteobacteria</taxon>
        <taxon>Burkholderiales</taxon>
        <taxon>Burkholderiaceae</taxon>
        <taxon>Paraburkholderia</taxon>
    </lineage>
</organism>
<dbReference type="EMBL" id="QJSQ01000004">
    <property type="protein sequence ID" value="PYE25481.1"/>
    <property type="molecule type" value="Genomic_DNA"/>
</dbReference>
<dbReference type="InterPro" id="IPR029069">
    <property type="entry name" value="HotDog_dom_sf"/>
</dbReference>
<dbReference type="Gene3D" id="3.10.129.10">
    <property type="entry name" value="Hotdog Thioesterase"/>
    <property type="match status" value="1"/>
</dbReference>
<proteinExistence type="predicted"/>
<accession>A0A2V4TNU4</accession>
<dbReference type="RefSeq" id="WP_110854605.1">
    <property type="nucleotide sequence ID" value="NZ_QJSQ01000004.1"/>
</dbReference>
<protein>
    <submittedName>
        <fullName evidence="1">Acyl dehydratase</fullName>
    </submittedName>
</protein>
<evidence type="ECO:0000313" key="1">
    <source>
        <dbReference type="EMBL" id="PYE25481.1"/>
    </source>
</evidence>
<dbReference type="AlphaFoldDB" id="A0A2V4TNU4"/>
<dbReference type="OrthoDB" id="9774179at2"/>
<comment type="caution">
    <text evidence="1">The sequence shown here is derived from an EMBL/GenBank/DDBJ whole genome shotgun (WGS) entry which is preliminary data.</text>
</comment>